<accession>A0A290MZF3</accession>
<gene>
    <name evidence="2" type="ORF">CA606_19765</name>
</gene>
<reference evidence="3" key="1">
    <citation type="submission" date="2017-09" db="EMBL/GenBank/DDBJ databases">
        <title>Genome evolution observed in wild isolates of Caulobacter crescentus.</title>
        <authorList>
            <person name="Ely B."/>
            <person name="Wilson K."/>
            <person name="Scott D."/>
        </authorList>
    </citation>
    <scope>NUCLEOTIDE SEQUENCE [LARGE SCALE GENOMIC DNA]</scope>
    <source>
        <strain evidence="3">CB13b1a</strain>
    </source>
</reference>
<feature type="region of interest" description="Disordered" evidence="1">
    <location>
        <begin position="56"/>
        <end position="88"/>
    </location>
</feature>
<dbReference type="Proteomes" id="UP000217311">
    <property type="component" value="Chromosome"/>
</dbReference>
<evidence type="ECO:0000313" key="2">
    <source>
        <dbReference type="EMBL" id="ATC34389.1"/>
    </source>
</evidence>
<sequence length="88" mass="9451">MRRAGMLPATRSRDVCGLIRPLSRASWPPHAECRAFVSGLKRSVFDVTEILPPAGEVARRAGGGSPAAPTTSPSVAASRRHFPRWGED</sequence>
<feature type="compositionally biased region" description="Basic residues" evidence="1">
    <location>
        <begin position="78"/>
        <end position="88"/>
    </location>
</feature>
<feature type="compositionally biased region" description="Low complexity" evidence="1">
    <location>
        <begin position="66"/>
        <end position="77"/>
    </location>
</feature>
<protein>
    <submittedName>
        <fullName evidence="2">Uncharacterized protein</fullName>
    </submittedName>
</protein>
<evidence type="ECO:0000256" key="1">
    <source>
        <dbReference type="SAM" id="MobiDB-lite"/>
    </source>
</evidence>
<dbReference type="AlphaFoldDB" id="A0A290MZF3"/>
<organism evidence="2 3">
    <name type="scientific">Caulobacter vibrioides</name>
    <name type="common">Caulobacter crescentus</name>
    <dbReference type="NCBI Taxonomy" id="155892"/>
    <lineage>
        <taxon>Bacteria</taxon>
        <taxon>Pseudomonadati</taxon>
        <taxon>Pseudomonadota</taxon>
        <taxon>Alphaproteobacteria</taxon>
        <taxon>Caulobacterales</taxon>
        <taxon>Caulobacteraceae</taxon>
        <taxon>Caulobacter</taxon>
    </lineage>
</organism>
<evidence type="ECO:0000313" key="3">
    <source>
        <dbReference type="Proteomes" id="UP000217311"/>
    </source>
</evidence>
<dbReference type="EMBL" id="CP023315">
    <property type="protein sequence ID" value="ATC34389.1"/>
    <property type="molecule type" value="Genomic_DNA"/>
</dbReference>
<name>A0A290MZF3_CAUVI</name>
<proteinExistence type="predicted"/>